<reference evidence="2 3" key="1">
    <citation type="submission" date="2018-12" db="EMBL/GenBank/DDBJ databases">
        <authorList>
            <person name="Lieu J.K."/>
            <person name="Tian C.Z."/>
            <person name="Hsaio W.J."/>
            <person name="Shaffer C.D."/>
            <person name="Weston-Hafer K.A."/>
            <person name="Russell D.A."/>
            <person name="Pope W.H."/>
            <person name="Jacobs-Sera D."/>
            <person name="Hendrix R.W."/>
            <person name="Hatfull G.F."/>
        </authorList>
    </citation>
    <scope>NUCLEOTIDE SEQUENCE [LARGE SCALE GENOMIC DNA]</scope>
</reference>
<evidence type="ECO:0000313" key="2">
    <source>
        <dbReference type="EMBL" id="AZS06646.1"/>
    </source>
</evidence>
<feature type="compositionally biased region" description="Low complexity" evidence="1">
    <location>
        <begin position="73"/>
        <end position="91"/>
    </location>
</feature>
<protein>
    <recommendedName>
        <fullName evidence="4">Scaffolding protein</fullName>
    </recommendedName>
</protein>
<feature type="compositionally biased region" description="Pro residues" evidence="1">
    <location>
        <begin position="262"/>
        <end position="272"/>
    </location>
</feature>
<dbReference type="EMBL" id="MK279841">
    <property type="protein sequence ID" value="AZS06646.1"/>
    <property type="molecule type" value="Genomic_DNA"/>
</dbReference>
<dbReference type="Proteomes" id="UP000287372">
    <property type="component" value="Segment"/>
</dbReference>
<evidence type="ECO:0000313" key="3">
    <source>
        <dbReference type="Proteomes" id="UP000287372"/>
    </source>
</evidence>
<name>A0A3S9U8K7_9CAUD</name>
<feature type="compositionally biased region" description="Low complexity" evidence="1">
    <location>
        <begin position="28"/>
        <end position="45"/>
    </location>
</feature>
<dbReference type="RefSeq" id="YP_009818442.1">
    <property type="nucleotide sequence ID" value="NC_048139.1"/>
</dbReference>
<accession>A0A3S9U8K7</accession>
<feature type="region of interest" description="Disordered" evidence="1">
    <location>
        <begin position="1"/>
        <end position="109"/>
    </location>
</feature>
<evidence type="ECO:0000256" key="1">
    <source>
        <dbReference type="SAM" id="MobiDB-lite"/>
    </source>
</evidence>
<dbReference type="KEGG" id="vg:55009784"/>
<feature type="region of interest" description="Disordered" evidence="1">
    <location>
        <begin position="238"/>
        <end position="307"/>
    </location>
</feature>
<keyword evidence="3" id="KW-1185">Reference proteome</keyword>
<sequence>MATPVETQPPGGPEQGTGAPESTPPAPEGQGQPAGAPAATETPSGGTPGQHGLPGQPAPDGVITSGRGSNQDTAPQTPAAPSATPSPTEPQGQTPATPAAGQQVEDLPDWAQKIIKDARDDAAKARVNAKTAAADEARKAMAQDIAKALGITTDETPAEEQLDPDQLRDLLAGERNTAKMARVELAVYRTAQGGGNFNAAALLDSRAFLDSIKDVDPSDAEALTAKIAEAVQAQPWLQVQPAPAADPAAQPATPQGAAPVAPAAPAPAPVAVPPSGGQFAGGPGAQPQDLSTMSIDDFRRLRRSPRS</sequence>
<feature type="compositionally biased region" description="Low complexity" evidence="1">
    <location>
        <begin position="238"/>
        <end position="261"/>
    </location>
</feature>
<organism evidence="2 3">
    <name type="scientific">Streptomyces phage Hiyaa</name>
    <dbReference type="NCBI Taxonomy" id="2499072"/>
    <lineage>
        <taxon>Viruses</taxon>
        <taxon>Duplodnaviria</taxon>
        <taxon>Heunggongvirae</taxon>
        <taxon>Uroviricota</taxon>
        <taxon>Caudoviricetes</taxon>
        <taxon>Hiyaavirus</taxon>
        <taxon>Hiyaavirus hiyaa</taxon>
    </lineage>
</organism>
<gene>
    <name evidence="2" type="primary">6</name>
    <name evidence="2" type="ORF">SEA_HIYAA_6</name>
</gene>
<dbReference type="GeneID" id="55009784"/>
<evidence type="ECO:0008006" key="4">
    <source>
        <dbReference type="Google" id="ProtNLM"/>
    </source>
</evidence>
<proteinExistence type="predicted"/>